<dbReference type="Pfam" id="PF00102">
    <property type="entry name" value="Y_phosphatase"/>
    <property type="match status" value="1"/>
</dbReference>
<dbReference type="EMBL" id="JAZGQO010000010">
    <property type="protein sequence ID" value="KAK6175497.1"/>
    <property type="molecule type" value="Genomic_DNA"/>
</dbReference>
<dbReference type="PRINTS" id="PR00700">
    <property type="entry name" value="PRTYPHPHTASE"/>
</dbReference>
<reference evidence="11 12" key="1">
    <citation type="submission" date="2024-01" db="EMBL/GenBank/DDBJ databases">
        <title>The genome of the rayed Mediterranean limpet Patella caerulea (Linnaeus, 1758).</title>
        <authorList>
            <person name="Anh-Thu Weber A."/>
            <person name="Halstead-Nussloch G."/>
        </authorList>
    </citation>
    <scope>NUCLEOTIDE SEQUENCE [LARGE SCALE GENOMIC DNA]</scope>
    <source>
        <strain evidence="11">AATW-2023a</strain>
        <tissue evidence="11">Whole specimen</tissue>
    </source>
</reference>
<evidence type="ECO:0000259" key="9">
    <source>
        <dbReference type="PROSITE" id="PS50055"/>
    </source>
</evidence>
<dbReference type="SMART" id="SM00404">
    <property type="entry name" value="PTPc_motif"/>
    <property type="match status" value="1"/>
</dbReference>
<name>A0AAN8PBV9_PATCE</name>
<dbReference type="Proteomes" id="UP001347796">
    <property type="component" value="Unassembled WGS sequence"/>
</dbReference>
<keyword evidence="3" id="KW-0963">Cytoplasm</keyword>
<dbReference type="SMART" id="SM00194">
    <property type="entry name" value="PTPc"/>
    <property type="match status" value="1"/>
</dbReference>
<evidence type="ECO:0000259" key="10">
    <source>
        <dbReference type="PROSITE" id="PS50056"/>
    </source>
</evidence>
<dbReference type="InterPro" id="IPR003595">
    <property type="entry name" value="Tyr_Pase_cat"/>
</dbReference>
<dbReference type="GO" id="GO:0005634">
    <property type="term" value="C:nucleus"/>
    <property type="evidence" value="ECO:0007669"/>
    <property type="project" value="TreeGrafter"/>
</dbReference>
<dbReference type="PROSITE" id="PS00383">
    <property type="entry name" value="TYR_PHOSPHATASE_1"/>
    <property type="match status" value="1"/>
</dbReference>
<evidence type="ECO:0000256" key="6">
    <source>
        <dbReference type="ARBA" id="ARBA00022912"/>
    </source>
</evidence>
<keyword evidence="6" id="KW-0904">Protein phosphatase</keyword>
<feature type="compositionally biased region" description="Polar residues" evidence="8">
    <location>
        <begin position="505"/>
        <end position="526"/>
    </location>
</feature>
<comment type="subcellular location">
    <subcellularLocation>
        <location evidence="1">Cytoplasm</location>
    </subcellularLocation>
</comment>
<keyword evidence="12" id="KW-1185">Reference proteome</keyword>
<dbReference type="InterPro" id="IPR000242">
    <property type="entry name" value="PTP_cat"/>
</dbReference>
<evidence type="ECO:0000256" key="1">
    <source>
        <dbReference type="ARBA" id="ARBA00004496"/>
    </source>
</evidence>
<comment type="caution">
    <text evidence="11">The sequence shown here is derived from an EMBL/GenBank/DDBJ whole genome shotgun (WGS) entry which is preliminary data.</text>
</comment>
<dbReference type="InterPro" id="IPR047170">
    <property type="entry name" value="PTN12/18/22"/>
</dbReference>
<evidence type="ECO:0000256" key="3">
    <source>
        <dbReference type="ARBA" id="ARBA00022490"/>
    </source>
</evidence>
<protein>
    <recommendedName>
        <fullName evidence="2">protein-tyrosine-phosphatase</fullName>
        <ecNumber evidence="2">3.1.3.48</ecNumber>
    </recommendedName>
</protein>
<sequence>MSSQQRENLECCIARIQELNDEDDPSGDGFTREFRLLREIQVEGKRDDKFPTEEGKKDCNIKKNRYKDILPYDYKRVILTPDDENNEGSDYINASYIQDVYGRDGYIASQGPLPHTVNDFWRMLWQLKVEIVFMACKLQEGHPPKKKCEKYWPEAGEVEEFGNISVTLAKEEEIISDFYRRRLCAKCGTESHYVTQFHYTGWPDHGVPDDAADINKMINHMRAERKRSDIPLVIHCSAGCGRTGTICGIDYAWTMLNQGKIEKDFSLFDIIAKFREQRQSMVQTPDQYKLVHLVMKNLFEEWIKTYDINNDVDTEQLYCNISPSKYENVDFEDDYVNTGPNIDEDYSEVDVGNIYTDCDGDAVVVINEDNKAAITKINNTSSKEQNYVNQTYIDGRSPLHRTSSKTSTQVKQVQDIYTETKKESQLARKKVRKSSHVYENSTVPRNNRKPYYENFHSDFTVREKDVQKPVTRSSDPVEKESSFPSLPPRNYSEEEAKVKRDQVKSPATQQLQETTNRQPGSNTSHVVVSGHGTGPRVHRAPADHLVSGYGTGPRVQPGHDPYFHSAHANRYRHDETQNPPHPQHHYQHNPQTNPMITHQSGGIGVHKTVINVNNHHPAPSSAGIRFKLGRKEIAIPLNQKHQGTYNVDPNNRLFRGEYMAYHQRNPHPKQLRYPANFHLRRNFNK</sequence>
<accession>A0AAN8PBV9</accession>
<dbReference type="EC" id="3.1.3.48" evidence="2"/>
<dbReference type="FunFam" id="3.90.190.10:FF:000045">
    <property type="entry name" value="Tyrosine-protein phosphatase non-receptor type 12"/>
    <property type="match status" value="1"/>
</dbReference>
<keyword evidence="5" id="KW-0378">Hydrolase</keyword>
<dbReference type="PANTHER" id="PTHR45983:SF2">
    <property type="entry name" value="PROTEIN-TYROSINE-PHOSPHATASE"/>
    <property type="match status" value="1"/>
</dbReference>
<dbReference type="InterPro" id="IPR000387">
    <property type="entry name" value="Tyr_Pase_dom"/>
</dbReference>
<evidence type="ECO:0000256" key="5">
    <source>
        <dbReference type="ARBA" id="ARBA00022801"/>
    </source>
</evidence>
<dbReference type="InterPro" id="IPR029021">
    <property type="entry name" value="Prot-tyrosine_phosphatase-like"/>
</dbReference>
<dbReference type="AlphaFoldDB" id="A0AAN8PBV9"/>
<feature type="domain" description="Tyrosine-protein phosphatase" evidence="9">
    <location>
        <begin position="30"/>
        <end position="298"/>
    </location>
</feature>
<evidence type="ECO:0000256" key="4">
    <source>
        <dbReference type="ARBA" id="ARBA00022553"/>
    </source>
</evidence>
<dbReference type="GO" id="GO:0004726">
    <property type="term" value="F:non-membrane spanning protein tyrosine phosphatase activity"/>
    <property type="evidence" value="ECO:0007669"/>
    <property type="project" value="InterPro"/>
</dbReference>
<dbReference type="PANTHER" id="PTHR45983">
    <property type="entry name" value="TYROSINE PHOSPHATSE N18, PUTATIVE-RELATED"/>
    <property type="match status" value="1"/>
</dbReference>
<dbReference type="PROSITE" id="PS50055">
    <property type="entry name" value="TYR_PHOSPHATASE_PTP"/>
    <property type="match status" value="1"/>
</dbReference>
<gene>
    <name evidence="11" type="ORF">SNE40_013952</name>
</gene>
<dbReference type="GO" id="GO:0005737">
    <property type="term" value="C:cytoplasm"/>
    <property type="evidence" value="ECO:0007669"/>
    <property type="project" value="UniProtKB-SubCell"/>
</dbReference>
<evidence type="ECO:0000256" key="8">
    <source>
        <dbReference type="SAM" id="MobiDB-lite"/>
    </source>
</evidence>
<evidence type="ECO:0000313" key="12">
    <source>
        <dbReference type="Proteomes" id="UP001347796"/>
    </source>
</evidence>
<organism evidence="11 12">
    <name type="scientific">Patella caerulea</name>
    <name type="common">Rayed Mediterranean limpet</name>
    <dbReference type="NCBI Taxonomy" id="87958"/>
    <lineage>
        <taxon>Eukaryota</taxon>
        <taxon>Metazoa</taxon>
        <taxon>Spiralia</taxon>
        <taxon>Lophotrochozoa</taxon>
        <taxon>Mollusca</taxon>
        <taxon>Gastropoda</taxon>
        <taxon>Patellogastropoda</taxon>
        <taxon>Patelloidea</taxon>
        <taxon>Patellidae</taxon>
        <taxon>Patella</taxon>
    </lineage>
</organism>
<dbReference type="PROSITE" id="PS50056">
    <property type="entry name" value="TYR_PHOSPHATASE_2"/>
    <property type="match status" value="1"/>
</dbReference>
<proteinExistence type="inferred from homology"/>
<dbReference type="SUPFAM" id="SSF52799">
    <property type="entry name" value="(Phosphotyrosine protein) phosphatases II"/>
    <property type="match status" value="1"/>
</dbReference>
<feature type="domain" description="Tyrosine specific protein phosphatases" evidence="10">
    <location>
        <begin position="212"/>
        <end position="289"/>
    </location>
</feature>
<evidence type="ECO:0000313" key="11">
    <source>
        <dbReference type="EMBL" id="KAK6175497.1"/>
    </source>
</evidence>
<evidence type="ECO:0000256" key="7">
    <source>
        <dbReference type="ARBA" id="ARBA00034734"/>
    </source>
</evidence>
<dbReference type="InterPro" id="IPR016130">
    <property type="entry name" value="Tyr_Pase_AS"/>
</dbReference>
<feature type="compositionally biased region" description="Basic and acidic residues" evidence="8">
    <location>
        <begin position="455"/>
        <end position="467"/>
    </location>
</feature>
<evidence type="ECO:0000256" key="2">
    <source>
        <dbReference type="ARBA" id="ARBA00013064"/>
    </source>
</evidence>
<dbReference type="Gene3D" id="3.90.190.10">
    <property type="entry name" value="Protein tyrosine phosphatase superfamily"/>
    <property type="match status" value="1"/>
</dbReference>
<feature type="region of interest" description="Disordered" evidence="8">
    <location>
        <begin position="421"/>
        <end position="541"/>
    </location>
</feature>
<feature type="compositionally biased region" description="Basic and acidic residues" evidence="8">
    <location>
        <begin position="491"/>
        <end position="503"/>
    </location>
</feature>
<keyword evidence="4" id="KW-0597">Phosphoprotein</keyword>
<comment type="similarity">
    <text evidence="7">Belongs to the protein-tyrosine phosphatase family. Non-receptor class 4 subfamily.</text>
</comment>